<sequence length="360" mass="40622">MDVPATIAAFPAALPTLQRIEDCANWTLTVKPFIPQLFELPNQVLENIASPAGLRQLYTETNPLISGFAASLALSVIFAIAAEINRNYSQVDRAWSLLPNLYVVHLAAWSRLAGIDASRVEFLCSATTLWSVRLTFNYARKGGYNVGSEDYRWEIVQKYVPHWVFFIFSIVFIAIYQNILLFAFSCAPAYVILLTTQFEREVGASDWAYCGIMLALVLSEYISDGQQWDFHAAKHKYQKSAQVSGGFTQADLDRGFLTKGLWAHSRHPNFAAEQLVWFMLYQWSCYASRTLFNWSFVGSGSLILLFQGSTWLTELITTGKYVDYKHYQKNVAMFLPTSLSGYKAPPPTANSTSEKRNGKK</sequence>
<feature type="transmembrane region" description="Helical" evidence="1">
    <location>
        <begin position="163"/>
        <end position="193"/>
    </location>
</feature>
<keyword evidence="1" id="KW-1133">Transmembrane helix</keyword>
<evidence type="ECO:0008006" key="4">
    <source>
        <dbReference type="Google" id="ProtNLM"/>
    </source>
</evidence>
<evidence type="ECO:0000313" key="2">
    <source>
        <dbReference type="EMBL" id="RXG47574.1"/>
    </source>
</evidence>
<reference evidence="2 3" key="1">
    <citation type="submission" date="2018-12" db="EMBL/GenBank/DDBJ databases">
        <title>Genome of Verticillium dahliae isolate Getta Getta.</title>
        <authorList>
            <person name="Gardiner D.M."/>
        </authorList>
    </citation>
    <scope>NUCLEOTIDE SEQUENCE [LARGE SCALE GENOMIC DNA]</scope>
    <source>
        <strain evidence="2 3">Getta Getta</strain>
    </source>
</reference>
<name>A0A444S2L9_VERDA</name>
<dbReference type="AlphaFoldDB" id="A0A444S2L9"/>
<keyword evidence="1" id="KW-0472">Membrane</keyword>
<gene>
    <name evidence="2" type="ORF">VDGE_06519</name>
</gene>
<dbReference type="Pfam" id="PF06966">
    <property type="entry name" value="DUF1295"/>
    <property type="match status" value="1"/>
</dbReference>
<keyword evidence="1" id="KW-0812">Transmembrane</keyword>
<dbReference type="PANTHER" id="PTHR32251:SF23">
    <property type="entry name" value="3-OXO-5-ALPHA-STEROID 4-DEHYDROGENASE (DUF1295)"/>
    <property type="match status" value="1"/>
</dbReference>
<dbReference type="GO" id="GO:0016020">
    <property type="term" value="C:membrane"/>
    <property type="evidence" value="ECO:0007669"/>
    <property type="project" value="TreeGrafter"/>
</dbReference>
<dbReference type="EMBL" id="RSDZ01000034">
    <property type="protein sequence ID" value="RXG47574.1"/>
    <property type="molecule type" value="Genomic_DNA"/>
</dbReference>
<evidence type="ECO:0000313" key="3">
    <source>
        <dbReference type="Proteomes" id="UP000288725"/>
    </source>
</evidence>
<proteinExistence type="predicted"/>
<organism evidence="2 3">
    <name type="scientific">Verticillium dahliae</name>
    <name type="common">Verticillium wilt</name>
    <dbReference type="NCBI Taxonomy" id="27337"/>
    <lineage>
        <taxon>Eukaryota</taxon>
        <taxon>Fungi</taxon>
        <taxon>Dikarya</taxon>
        <taxon>Ascomycota</taxon>
        <taxon>Pezizomycotina</taxon>
        <taxon>Sordariomycetes</taxon>
        <taxon>Hypocreomycetidae</taxon>
        <taxon>Glomerellales</taxon>
        <taxon>Plectosphaerellaceae</taxon>
        <taxon>Verticillium</taxon>
    </lineage>
</organism>
<protein>
    <recommendedName>
        <fullName evidence="4">DUF1295 domain-containing protein</fullName>
    </recommendedName>
</protein>
<dbReference type="PANTHER" id="PTHR32251">
    <property type="entry name" value="3-OXO-5-ALPHA-STEROID 4-DEHYDROGENASE"/>
    <property type="match status" value="1"/>
</dbReference>
<dbReference type="InterPro" id="IPR010721">
    <property type="entry name" value="UstE-like"/>
</dbReference>
<feature type="transmembrane region" description="Helical" evidence="1">
    <location>
        <begin position="64"/>
        <end position="82"/>
    </location>
</feature>
<accession>A0A444S2L9</accession>
<dbReference type="Proteomes" id="UP000288725">
    <property type="component" value="Chromosome 8"/>
</dbReference>
<evidence type="ECO:0000256" key="1">
    <source>
        <dbReference type="SAM" id="Phobius"/>
    </source>
</evidence>
<dbReference type="Gene3D" id="1.20.120.1630">
    <property type="match status" value="1"/>
</dbReference>
<comment type="caution">
    <text evidence="2">The sequence shown here is derived from an EMBL/GenBank/DDBJ whole genome shotgun (WGS) entry which is preliminary data.</text>
</comment>